<keyword evidence="2" id="KW-0812">Transmembrane</keyword>
<feature type="domain" description="FecR protein" evidence="3">
    <location>
        <begin position="162"/>
        <end position="239"/>
    </location>
</feature>
<dbReference type="OrthoDB" id="258532at2"/>
<dbReference type="GO" id="GO:0016989">
    <property type="term" value="F:sigma factor antagonist activity"/>
    <property type="evidence" value="ECO:0007669"/>
    <property type="project" value="TreeGrafter"/>
</dbReference>
<dbReference type="AlphaFoldDB" id="A0A518I796"/>
<dbReference type="InterPro" id="IPR012373">
    <property type="entry name" value="Ferrdict_sens_TM"/>
</dbReference>
<dbReference type="KEGG" id="gfm:Enr17x_09730"/>
<accession>A0A518I796</accession>
<dbReference type="RefSeq" id="WP_145306339.1">
    <property type="nucleotide sequence ID" value="NZ_CP037452.1"/>
</dbReference>
<evidence type="ECO:0000313" key="5">
    <source>
        <dbReference type="Proteomes" id="UP000318313"/>
    </source>
</evidence>
<keyword evidence="2" id="KW-1133">Transmembrane helix</keyword>
<sequence>MSNKLRHQKSLVKLIYEVQNETASSSQLRELADLLRGDPEAQRLYVFLMDMHAELILEEEFVAPEQWDLFNDHSAHELPAKKLPSKRKSAAHYVLLTFCYFIPLTVLSFFAYQAAQPVPHTQVAVIDEMAEGLLIQENRHLSENEPLLTGHTYQLQQGVAKLRMNSGAEVILESPATFELLHHNSIRLRKGTLAAEVESEAVGFVVETPSQRVVDLGTRFGVSVDATGTSETHVFQGKVVCAQQEEDHGESLTHLLTTGQAIQIKSDGSAPLPLKTNENKFTRALRFQAQIERLKGAIEYRQEMPAQIGAGDFTSSQHIFLFQERKGLVLSEEITVWKPPHPGAPANQKEIRQVIPKGTKVNVFLLHLDGPHQDAQGQDHPRVQLSGTIHFKYPVLGGFKTDKDFYAFDQILGSADVNYDNPQFGPSGRGIDSSDKTELSEEGKTLNVSWSQRGGGGIGRDQIRILVATEE</sequence>
<dbReference type="PANTHER" id="PTHR30273">
    <property type="entry name" value="PERIPLASMIC SIGNAL SENSOR AND SIGMA FACTOR ACTIVATOR FECR-RELATED"/>
    <property type="match status" value="1"/>
</dbReference>
<reference evidence="4 5" key="1">
    <citation type="submission" date="2019-03" db="EMBL/GenBank/DDBJ databases">
        <title>Deep-cultivation of Planctomycetes and their phenomic and genomic characterization uncovers novel biology.</title>
        <authorList>
            <person name="Wiegand S."/>
            <person name="Jogler M."/>
            <person name="Boedeker C."/>
            <person name="Pinto D."/>
            <person name="Vollmers J."/>
            <person name="Rivas-Marin E."/>
            <person name="Kohn T."/>
            <person name="Peeters S.H."/>
            <person name="Heuer A."/>
            <person name="Rast P."/>
            <person name="Oberbeckmann S."/>
            <person name="Bunk B."/>
            <person name="Jeske O."/>
            <person name="Meyerdierks A."/>
            <person name="Storesund J.E."/>
            <person name="Kallscheuer N."/>
            <person name="Luecker S."/>
            <person name="Lage O.M."/>
            <person name="Pohl T."/>
            <person name="Merkel B.J."/>
            <person name="Hornburger P."/>
            <person name="Mueller R.-W."/>
            <person name="Bruemmer F."/>
            <person name="Labrenz M."/>
            <person name="Spormann A.M."/>
            <person name="Op den Camp H."/>
            <person name="Overmann J."/>
            <person name="Amann R."/>
            <person name="Jetten M.S.M."/>
            <person name="Mascher T."/>
            <person name="Medema M.H."/>
            <person name="Devos D.P."/>
            <person name="Kaster A.-K."/>
            <person name="Ovreas L."/>
            <person name="Rohde M."/>
            <person name="Galperin M.Y."/>
            <person name="Jogler C."/>
        </authorList>
    </citation>
    <scope>NUCLEOTIDE SEQUENCE [LARGE SCALE GENOMIC DNA]</scope>
    <source>
        <strain evidence="4 5">Enr17</strain>
    </source>
</reference>
<gene>
    <name evidence="4" type="ORF">Enr17x_09730</name>
</gene>
<keyword evidence="5" id="KW-1185">Reference proteome</keyword>
<feature type="compositionally biased region" description="Basic and acidic residues" evidence="1">
    <location>
        <begin position="432"/>
        <end position="443"/>
    </location>
</feature>
<feature type="region of interest" description="Disordered" evidence="1">
    <location>
        <begin position="423"/>
        <end position="443"/>
    </location>
</feature>
<dbReference type="Pfam" id="PF04773">
    <property type="entry name" value="FecR"/>
    <property type="match status" value="1"/>
</dbReference>
<keyword evidence="2" id="KW-0472">Membrane</keyword>
<organism evidence="4 5">
    <name type="scientific">Gimesia fumaroli</name>
    <dbReference type="NCBI Taxonomy" id="2527976"/>
    <lineage>
        <taxon>Bacteria</taxon>
        <taxon>Pseudomonadati</taxon>
        <taxon>Planctomycetota</taxon>
        <taxon>Planctomycetia</taxon>
        <taxon>Planctomycetales</taxon>
        <taxon>Planctomycetaceae</taxon>
        <taxon>Gimesia</taxon>
    </lineage>
</organism>
<name>A0A518I796_9PLAN</name>
<evidence type="ECO:0000259" key="3">
    <source>
        <dbReference type="Pfam" id="PF04773"/>
    </source>
</evidence>
<evidence type="ECO:0000313" key="4">
    <source>
        <dbReference type="EMBL" id="QDV48958.1"/>
    </source>
</evidence>
<protein>
    <submittedName>
        <fullName evidence="4">FecR protein</fullName>
    </submittedName>
</protein>
<dbReference type="PANTHER" id="PTHR30273:SF2">
    <property type="entry name" value="PROTEIN FECR"/>
    <property type="match status" value="1"/>
</dbReference>
<dbReference type="Gene3D" id="2.60.120.1440">
    <property type="match status" value="1"/>
</dbReference>
<proteinExistence type="predicted"/>
<dbReference type="EMBL" id="CP037452">
    <property type="protein sequence ID" value="QDV48958.1"/>
    <property type="molecule type" value="Genomic_DNA"/>
</dbReference>
<feature type="transmembrane region" description="Helical" evidence="2">
    <location>
        <begin position="90"/>
        <end position="112"/>
    </location>
</feature>
<dbReference type="Proteomes" id="UP000318313">
    <property type="component" value="Chromosome"/>
</dbReference>
<evidence type="ECO:0000256" key="2">
    <source>
        <dbReference type="SAM" id="Phobius"/>
    </source>
</evidence>
<dbReference type="InterPro" id="IPR006860">
    <property type="entry name" value="FecR"/>
</dbReference>
<evidence type="ECO:0000256" key="1">
    <source>
        <dbReference type="SAM" id="MobiDB-lite"/>
    </source>
</evidence>